<evidence type="ECO:0000259" key="3">
    <source>
        <dbReference type="Pfam" id="PF00544"/>
    </source>
</evidence>
<dbReference type="PANTHER" id="PTHR31683">
    <property type="entry name" value="PECTATE LYASE 18-RELATED"/>
    <property type="match status" value="1"/>
</dbReference>
<reference evidence="4 5" key="1">
    <citation type="submission" date="2021-03" db="EMBL/GenBank/DDBJ databases">
        <authorList>
            <person name="King G.J."/>
            <person name="Bancroft I."/>
            <person name="Baten A."/>
            <person name="Bloomfield J."/>
            <person name="Borpatragohain P."/>
            <person name="He Z."/>
            <person name="Irish N."/>
            <person name="Irwin J."/>
            <person name="Liu K."/>
            <person name="Mauleon R.P."/>
            <person name="Moore J."/>
            <person name="Morris R."/>
            <person name="Ostergaard L."/>
            <person name="Wang B."/>
            <person name="Wells R."/>
        </authorList>
    </citation>
    <scope>NUCLEOTIDE SEQUENCE [LARGE SCALE GENOMIC DNA]</scope>
    <source>
        <strain evidence="4">R-o-18</strain>
        <tissue evidence="4">Leaf</tissue>
    </source>
</reference>
<dbReference type="Gene3D" id="2.160.20.10">
    <property type="entry name" value="Single-stranded right-handed beta-helix, Pectin lyase-like"/>
    <property type="match status" value="1"/>
</dbReference>
<dbReference type="InterPro" id="IPR045032">
    <property type="entry name" value="PEL"/>
</dbReference>
<comment type="caution">
    <text evidence="4">The sequence shown here is derived from an EMBL/GenBank/DDBJ whole genome shotgun (WGS) entry which is preliminary data.</text>
</comment>
<feature type="region of interest" description="Disordered" evidence="2">
    <location>
        <begin position="1"/>
        <end position="33"/>
    </location>
</feature>
<accession>A0ABQ7N3S2</accession>
<evidence type="ECO:0000313" key="5">
    <source>
        <dbReference type="Proteomes" id="UP000823674"/>
    </source>
</evidence>
<feature type="domain" description="Pectate lyase" evidence="3">
    <location>
        <begin position="92"/>
        <end position="124"/>
    </location>
</feature>
<name>A0ABQ7N3S2_BRACM</name>
<feature type="compositionally biased region" description="Basic residues" evidence="2">
    <location>
        <begin position="1"/>
        <end position="11"/>
    </location>
</feature>
<evidence type="ECO:0000313" key="4">
    <source>
        <dbReference type="EMBL" id="KAG5405563.1"/>
    </source>
</evidence>
<dbReference type="InterPro" id="IPR002022">
    <property type="entry name" value="Pec_lyase"/>
</dbReference>
<evidence type="ECO:0000256" key="2">
    <source>
        <dbReference type="SAM" id="MobiDB-lite"/>
    </source>
</evidence>
<dbReference type="SUPFAM" id="SSF51126">
    <property type="entry name" value="Pectin lyase-like"/>
    <property type="match status" value="1"/>
</dbReference>
<dbReference type="PANTHER" id="PTHR31683:SF113">
    <property type="entry name" value="PECTATE LYASE"/>
    <property type="match status" value="1"/>
</dbReference>
<dbReference type="EMBL" id="JADBGQ010000003">
    <property type="protein sequence ID" value="KAG5405563.1"/>
    <property type="molecule type" value="Genomic_DNA"/>
</dbReference>
<organism evidence="4 5">
    <name type="scientific">Brassica rapa subsp. trilocularis</name>
    <dbReference type="NCBI Taxonomy" id="1813537"/>
    <lineage>
        <taxon>Eukaryota</taxon>
        <taxon>Viridiplantae</taxon>
        <taxon>Streptophyta</taxon>
        <taxon>Embryophyta</taxon>
        <taxon>Tracheophyta</taxon>
        <taxon>Spermatophyta</taxon>
        <taxon>Magnoliopsida</taxon>
        <taxon>eudicotyledons</taxon>
        <taxon>Gunneridae</taxon>
        <taxon>Pentapetalae</taxon>
        <taxon>rosids</taxon>
        <taxon>malvids</taxon>
        <taxon>Brassicales</taxon>
        <taxon>Brassicaceae</taxon>
        <taxon>Brassiceae</taxon>
        <taxon>Brassica</taxon>
    </lineage>
</organism>
<keyword evidence="1" id="KW-0456">Lyase</keyword>
<dbReference type="InterPro" id="IPR012334">
    <property type="entry name" value="Pectin_lyas_fold"/>
</dbReference>
<dbReference type="Proteomes" id="UP000823674">
    <property type="component" value="Chromosome A03"/>
</dbReference>
<proteinExistence type="predicted"/>
<protein>
    <recommendedName>
        <fullName evidence="3">Pectate lyase domain-containing protein</fullName>
    </recommendedName>
</protein>
<gene>
    <name evidence="4" type="primary">A03p038030.1_BraROA</name>
    <name evidence="4" type="ORF">IGI04_011682</name>
</gene>
<keyword evidence="5" id="KW-1185">Reference proteome</keyword>
<sequence>MGNLHGLRRSHHAGETPKATYPPSSSAPSGPQMTLDPYCHVDCSLRSLAGKAEGFGLAAVGGLNGPKKLFTSLFKKLKSSNIWIDRCSFKNYYDGLIDITRESTDITVSRCHFMNHNKTMLTGADPSHA</sequence>
<dbReference type="InterPro" id="IPR011050">
    <property type="entry name" value="Pectin_lyase_fold/virulence"/>
</dbReference>
<evidence type="ECO:0000256" key="1">
    <source>
        <dbReference type="ARBA" id="ARBA00023239"/>
    </source>
</evidence>
<dbReference type="Pfam" id="PF00544">
    <property type="entry name" value="Pectate_lyase_4"/>
    <property type="match status" value="1"/>
</dbReference>
<feature type="compositionally biased region" description="Polar residues" evidence="2">
    <location>
        <begin position="22"/>
        <end position="32"/>
    </location>
</feature>